<organism evidence="6 7">
    <name type="scientific">Passalora fulva</name>
    <name type="common">Tomato leaf mold</name>
    <name type="synonym">Cladosporium fulvum</name>
    <dbReference type="NCBI Taxonomy" id="5499"/>
    <lineage>
        <taxon>Eukaryota</taxon>
        <taxon>Fungi</taxon>
        <taxon>Dikarya</taxon>
        <taxon>Ascomycota</taxon>
        <taxon>Pezizomycotina</taxon>
        <taxon>Dothideomycetes</taxon>
        <taxon>Dothideomycetidae</taxon>
        <taxon>Mycosphaerellales</taxon>
        <taxon>Mycosphaerellaceae</taxon>
        <taxon>Fulvia</taxon>
    </lineage>
</organism>
<dbReference type="EMBL" id="CP090171">
    <property type="protein sequence ID" value="UJO22304.1"/>
    <property type="molecule type" value="Genomic_DNA"/>
</dbReference>
<dbReference type="Gene3D" id="1.20.58.340">
    <property type="entry name" value="Magnesium transport protein CorA, transmembrane region"/>
    <property type="match status" value="1"/>
</dbReference>
<proteinExistence type="predicted"/>
<evidence type="ECO:0000313" key="6">
    <source>
        <dbReference type="EMBL" id="UJO22304.1"/>
    </source>
</evidence>
<reference evidence="6" key="1">
    <citation type="submission" date="2021-12" db="EMBL/GenBank/DDBJ databases">
        <authorList>
            <person name="Zaccaron A."/>
            <person name="Stergiopoulos I."/>
        </authorList>
    </citation>
    <scope>NUCLEOTIDE SEQUENCE</scope>
    <source>
        <strain evidence="6">Race5_Kim</strain>
    </source>
</reference>
<keyword evidence="2 5" id="KW-0812">Transmembrane</keyword>
<accession>A0A9Q8PGQ6</accession>
<reference evidence="6" key="2">
    <citation type="journal article" date="2022" name="Microb. Genom.">
        <title>A chromosome-scale genome assembly of the tomato pathogen Cladosporium fulvum reveals a compartmentalized genome architecture and the presence of a dispensable chromosome.</title>
        <authorList>
            <person name="Zaccaron A.Z."/>
            <person name="Chen L.H."/>
            <person name="Samaras A."/>
            <person name="Stergiopoulos I."/>
        </authorList>
    </citation>
    <scope>NUCLEOTIDE SEQUENCE</scope>
    <source>
        <strain evidence="6">Race5_Kim</strain>
    </source>
</reference>
<dbReference type="GeneID" id="71989086"/>
<evidence type="ECO:0000256" key="5">
    <source>
        <dbReference type="SAM" id="Phobius"/>
    </source>
</evidence>
<dbReference type="OrthoDB" id="3231000at2759"/>
<protein>
    <submittedName>
        <fullName evidence="6">Uncharacterized protein</fullName>
    </submittedName>
</protein>
<dbReference type="GO" id="GO:0046873">
    <property type="term" value="F:metal ion transmembrane transporter activity"/>
    <property type="evidence" value="ECO:0007669"/>
    <property type="project" value="InterPro"/>
</dbReference>
<evidence type="ECO:0000256" key="1">
    <source>
        <dbReference type="ARBA" id="ARBA00004141"/>
    </source>
</evidence>
<dbReference type="KEGG" id="ffu:CLAFUR5_09208"/>
<keyword evidence="7" id="KW-1185">Reference proteome</keyword>
<dbReference type="AlphaFoldDB" id="A0A9Q8PGQ6"/>
<evidence type="ECO:0000313" key="7">
    <source>
        <dbReference type="Proteomes" id="UP000756132"/>
    </source>
</evidence>
<keyword evidence="3 5" id="KW-1133">Transmembrane helix</keyword>
<evidence type="ECO:0000256" key="3">
    <source>
        <dbReference type="ARBA" id="ARBA00022989"/>
    </source>
</evidence>
<comment type="subcellular location">
    <subcellularLocation>
        <location evidence="1">Membrane</location>
        <topology evidence="1">Multi-pass membrane protein</topology>
    </subcellularLocation>
</comment>
<dbReference type="Pfam" id="PF01544">
    <property type="entry name" value="CorA"/>
    <property type="match status" value="1"/>
</dbReference>
<sequence length="504" mass="56557">MKLFLQREDSRGPERPGNGTFAVLYDFQRTDPMVKLQHPAELTDYEPHRQAQSDLLFLRGYPSPEWLSAVGSRVDVDIEFLEHHLQLYAKQPVQLARTWPPVASQAVMEPRLRLTTLGYLLDSDESTRSSVSHVQKLRQRTRGLFGSYLDSIRNDEVGLGDSLLHSICVHDGTNFSFGQDISICVKQTEIGWFALIWLDFGSHNLADGPKGRHLLAPLGSNPANTIFRPTVFGRACEARDGTPTRGSTDDPNISAECIDQNAMHLWRNYDYGLDINLARSSSLHALSKLFAFAAASGSQFLNLIQRLVDDEVRLADAFEPENASMSNLLHHQQVLNEHRRRLKGGPLALEEQSSWPHALSVTQTELHMTGHTQSKLYRDFDGLIRAAQDIADECNRGARNVIQLASHAESQKAIAQAEDLGRLTRLATIFVPLTLIAAFFGMDSSLFGQGTLPIWVFFAAAGPTLVLSVLLLMPRWRQRLTSWFWPSIRRRTTHEDDLETGQLA</sequence>
<dbReference type="RefSeq" id="XP_047766670.1">
    <property type="nucleotide sequence ID" value="XM_047908356.1"/>
</dbReference>
<evidence type="ECO:0000256" key="2">
    <source>
        <dbReference type="ARBA" id="ARBA00022692"/>
    </source>
</evidence>
<dbReference type="Proteomes" id="UP000756132">
    <property type="component" value="Chromosome 9"/>
</dbReference>
<evidence type="ECO:0000256" key="4">
    <source>
        <dbReference type="ARBA" id="ARBA00023136"/>
    </source>
</evidence>
<dbReference type="InterPro" id="IPR045863">
    <property type="entry name" value="CorA_TM1_TM2"/>
</dbReference>
<dbReference type="InterPro" id="IPR002523">
    <property type="entry name" value="MgTranspt_CorA/ZnTranspt_ZntB"/>
</dbReference>
<dbReference type="GO" id="GO:0016020">
    <property type="term" value="C:membrane"/>
    <property type="evidence" value="ECO:0007669"/>
    <property type="project" value="UniProtKB-SubCell"/>
</dbReference>
<keyword evidence="4 5" id="KW-0472">Membrane</keyword>
<dbReference type="SUPFAM" id="SSF144083">
    <property type="entry name" value="Magnesium transport protein CorA, transmembrane region"/>
    <property type="match status" value="1"/>
</dbReference>
<gene>
    <name evidence="6" type="ORF">CLAFUR5_09208</name>
</gene>
<feature type="transmembrane region" description="Helical" evidence="5">
    <location>
        <begin position="454"/>
        <end position="473"/>
    </location>
</feature>
<name>A0A9Q8PGQ6_PASFU</name>